<dbReference type="GO" id="GO:0008083">
    <property type="term" value="F:growth factor activity"/>
    <property type="evidence" value="ECO:0007669"/>
    <property type="project" value="UniProtKB-KW"/>
</dbReference>
<feature type="transmembrane region" description="Helical" evidence="11">
    <location>
        <begin position="157"/>
        <end position="181"/>
    </location>
</feature>
<dbReference type="PANTHER" id="PTHR10740">
    <property type="entry name" value="TRANSFORMING GROWTH FACTOR ALPHA"/>
    <property type="match status" value="1"/>
</dbReference>
<protein>
    <submittedName>
        <fullName evidence="13">Amphiregulin</fullName>
    </submittedName>
</protein>
<evidence type="ECO:0000259" key="12">
    <source>
        <dbReference type="PROSITE" id="PS50026"/>
    </source>
</evidence>
<sequence length="212" mass="24026">SNASSFRSAVCQHAAGLGLNATEPEGNVSVAWDHSAEGHAVASGSDYEEDEEEEQDPTVPMYIVDESIRVEPVIKPKQTKPEKNPDKTKRKRLKGKKNKKKKGTPCDTEYRNFCIHGECRYLEELKEVTCKCHEDYFGERCGEQFMKTQRRNDLSNFSTTVLVVVAVLLSSISFIAIVVIVTMQVRKTCPQYEEKEERRKLRQETGNGHVDV</sequence>
<dbReference type="HOGENOM" id="CLU_096527_1_0_1"/>
<reference evidence="14" key="2">
    <citation type="journal article" date="2013" name="Nat. Genet.">
        <title>The draft genomes of soft-shell turtle and green sea turtle yield insights into the development and evolution of the turtle-specific body plan.</title>
        <authorList>
            <person name="Wang Z."/>
            <person name="Pascual-Anaya J."/>
            <person name="Zadissa A."/>
            <person name="Li W."/>
            <person name="Niimura Y."/>
            <person name="Huang Z."/>
            <person name="Li C."/>
            <person name="White S."/>
            <person name="Xiong Z."/>
            <person name="Fang D."/>
            <person name="Wang B."/>
            <person name="Ming Y."/>
            <person name="Chen Y."/>
            <person name="Zheng Y."/>
            <person name="Kuraku S."/>
            <person name="Pignatelli M."/>
            <person name="Herrero J."/>
            <person name="Beal K."/>
            <person name="Nozawa M."/>
            <person name="Li Q."/>
            <person name="Wang J."/>
            <person name="Zhang H."/>
            <person name="Yu L."/>
            <person name="Shigenobu S."/>
            <person name="Wang J."/>
            <person name="Liu J."/>
            <person name="Flicek P."/>
            <person name="Searle S."/>
            <person name="Wang J."/>
            <person name="Kuratani S."/>
            <person name="Yin Y."/>
            <person name="Aken B."/>
            <person name="Zhang G."/>
            <person name="Irie N."/>
        </authorList>
    </citation>
    <scope>NUCLEOTIDE SEQUENCE [LARGE SCALE GENOMIC DNA]</scope>
    <source>
        <strain evidence="14">Daiwa-1</strain>
    </source>
</reference>
<feature type="compositionally biased region" description="Basic residues" evidence="10">
    <location>
        <begin position="88"/>
        <end position="103"/>
    </location>
</feature>
<evidence type="ECO:0000256" key="10">
    <source>
        <dbReference type="SAM" id="MobiDB-lite"/>
    </source>
</evidence>
<evidence type="ECO:0000256" key="11">
    <source>
        <dbReference type="SAM" id="Phobius"/>
    </source>
</evidence>
<reference evidence="14" key="1">
    <citation type="submission" date="2011-10" db="EMBL/GenBank/DDBJ databases">
        <authorList>
            <consortium name="Soft-shell Turtle Genome Consortium"/>
        </authorList>
    </citation>
    <scope>NUCLEOTIDE SEQUENCE [LARGE SCALE GENOMIC DNA]</scope>
    <source>
        <strain evidence="14">Daiwa-1</strain>
    </source>
</reference>
<keyword evidence="4" id="KW-0732">Signal</keyword>
<dbReference type="STRING" id="13735.ENSPSIP00000009464"/>
<dbReference type="FunFam" id="2.10.25.10:FF:000158">
    <property type="entry name" value="proheparin-binding EGF-like growth factor"/>
    <property type="match status" value="1"/>
</dbReference>
<feature type="region of interest" description="Disordered" evidence="10">
    <location>
        <begin position="71"/>
        <end position="104"/>
    </location>
</feature>
<dbReference type="PROSITE" id="PS50026">
    <property type="entry name" value="EGF_3"/>
    <property type="match status" value="1"/>
</dbReference>
<dbReference type="EMBL" id="AGCU01102039">
    <property type="status" value="NOT_ANNOTATED_CDS"/>
    <property type="molecule type" value="Genomic_DNA"/>
</dbReference>
<evidence type="ECO:0000256" key="6">
    <source>
        <dbReference type="ARBA" id="ARBA00023030"/>
    </source>
</evidence>
<dbReference type="Proteomes" id="UP000007267">
    <property type="component" value="Unassembled WGS sequence"/>
</dbReference>
<dbReference type="GO" id="GO:0005154">
    <property type="term" value="F:epidermal growth factor receptor binding"/>
    <property type="evidence" value="ECO:0007669"/>
    <property type="project" value="TreeGrafter"/>
</dbReference>
<dbReference type="GO" id="GO:0009986">
    <property type="term" value="C:cell surface"/>
    <property type="evidence" value="ECO:0007669"/>
    <property type="project" value="Ensembl"/>
</dbReference>
<dbReference type="Ensembl" id="ENSPSIT00000009511.1">
    <property type="protein sequence ID" value="ENSPSIP00000009464.1"/>
    <property type="gene ID" value="ENSPSIG00000008602.1"/>
</dbReference>
<dbReference type="GO" id="GO:0016020">
    <property type="term" value="C:membrane"/>
    <property type="evidence" value="ECO:0007669"/>
    <property type="project" value="UniProtKB-SubCell"/>
</dbReference>
<evidence type="ECO:0000256" key="1">
    <source>
        <dbReference type="ARBA" id="ARBA00004167"/>
    </source>
</evidence>
<keyword evidence="6" id="KW-0339">Growth factor</keyword>
<accession>K7FN54</accession>
<comment type="subcellular location">
    <subcellularLocation>
        <location evidence="1">Membrane</location>
        <topology evidence="1">Single-pass membrane protein</topology>
    </subcellularLocation>
</comment>
<proteinExistence type="predicted"/>
<reference evidence="13" key="4">
    <citation type="submission" date="2025-09" db="UniProtKB">
        <authorList>
            <consortium name="Ensembl"/>
        </authorList>
    </citation>
    <scope>IDENTIFICATION</scope>
</reference>
<organism evidence="13 14">
    <name type="scientific">Pelodiscus sinensis</name>
    <name type="common">Chinese softshell turtle</name>
    <name type="synonym">Trionyx sinensis</name>
    <dbReference type="NCBI Taxonomy" id="13735"/>
    <lineage>
        <taxon>Eukaryota</taxon>
        <taxon>Metazoa</taxon>
        <taxon>Chordata</taxon>
        <taxon>Craniata</taxon>
        <taxon>Vertebrata</taxon>
        <taxon>Euteleostomi</taxon>
        <taxon>Archelosauria</taxon>
        <taxon>Testudinata</taxon>
        <taxon>Testudines</taxon>
        <taxon>Cryptodira</taxon>
        <taxon>Trionychia</taxon>
        <taxon>Trionychidae</taxon>
        <taxon>Pelodiscus</taxon>
    </lineage>
</organism>
<evidence type="ECO:0000256" key="8">
    <source>
        <dbReference type="ARBA" id="ARBA00023157"/>
    </source>
</evidence>
<name>K7FN54_PELSI</name>
<evidence type="ECO:0000256" key="7">
    <source>
        <dbReference type="ARBA" id="ARBA00023136"/>
    </source>
</evidence>
<feature type="disulfide bond" evidence="9">
    <location>
        <begin position="132"/>
        <end position="141"/>
    </location>
</feature>
<keyword evidence="5 11" id="KW-1133">Transmembrane helix</keyword>
<evidence type="ECO:0000256" key="9">
    <source>
        <dbReference type="PROSITE-ProRule" id="PRU00076"/>
    </source>
</evidence>
<evidence type="ECO:0000256" key="4">
    <source>
        <dbReference type="ARBA" id="ARBA00022729"/>
    </source>
</evidence>
<dbReference type="AlphaFoldDB" id="K7FN54"/>
<evidence type="ECO:0000256" key="2">
    <source>
        <dbReference type="ARBA" id="ARBA00022536"/>
    </source>
</evidence>
<keyword evidence="8 9" id="KW-1015">Disulfide bond</keyword>
<dbReference type="eggNOG" id="ENOG502S0KA">
    <property type="taxonomic scope" value="Eukaryota"/>
</dbReference>
<feature type="region of interest" description="Disordered" evidence="10">
    <location>
        <begin position="16"/>
        <end position="59"/>
    </location>
</feature>
<dbReference type="Gene3D" id="2.10.25.10">
    <property type="entry name" value="Laminin"/>
    <property type="match status" value="1"/>
</dbReference>
<dbReference type="GO" id="GO:0005615">
    <property type="term" value="C:extracellular space"/>
    <property type="evidence" value="ECO:0007669"/>
    <property type="project" value="Ensembl"/>
</dbReference>
<keyword evidence="2 9" id="KW-0245">EGF-like domain</keyword>
<dbReference type="GO" id="GO:0007186">
    <property type="term" value="P:G protein-coupled receptor signaling pathway"/>
    <property type="evidence" value="ECO:0007669"/>
    <property type="project" value="Ensembl"/>
</dbReference>
<evidence type="ECO:0000256" key="3">
    <source>
        <dbReference type="ARBA" id="ARBA00022692"/>
    </source>
</evidence>
<gene>
    <name evidence="13" type="primary">AREG</name>
</gene>
<dbReference type="EMBL" id="AGCU01102040">
    <property type="status" value="NOT_ANNOTATED_CDS"/>
    <property type="molecule type" value="Genomic_DNA"/>
</dbReference>
<dbReference type="GO" id="GO:0032355">
    <property type="term" value="P:response to estradiol"/>
    <property type="evidence" value="ECO:0007669"/>
    <property type="project" value="Ensembl"/>
</dbReference>
<dbReference type="GO" id="GO:0038134">
    <property type="term" value="P:ERBB2-EGFR signaling pathway"/>
    <property type="evidence" value="ECO:0007669"/>
    <property type="project" value="Ensembl"/>
</dbReference>
<feature type="compositionally biased region" description="Basic and acidic residues" evidence="10">
    <location>
        <begin position="71"/>
        <end position="87"/>
    </location>
</feature>
<evidence type="ECO:0000256" key="5">
    <source>
        <dbReference type="ARBA" id="ARBA00022989"/>
    </source>
</evidence>
<dbReference type="OMA" id="CHHDYFG"/>
<dbReference type="PROSITE" id="PS00022">
    <property type="entry name" value="EGF_1"/>
    <property type="match status" value="1"/>
</dbReference>
<dbReference type="GeneTree" id="ENSGT00940000160696"/>
<dbReference type="SUPFAM" id="SSF57196">
    <property type="entry name" value="EGF/Laminin"/>
    <property type="match status" value="1"/>
</dbReference>
<feature type="domain" description="EGF-like" evidence="12">
    <location>
        <begin position="102"/>
        <end position="142"/>
    </location>
</feature>
<keyword evidence="14" id="KW-1185">Reference proteome</keyword>
<dbReference type="PANTHER" id="PTHR10740:SF12">
    <property type="entry name" value="AMPHIREGULIN"/>
    <property type="match status" value="1"/>
</dbReference>
<evidence type="ECO:0000313" key="13">
    <source>
        <dbReference type="Ensembl" id="ENSPSIP00000009464.1"/>
    </source>
</evidence>
<dbReference type="GO" id="GO:0030297">
    <property type="term" value="F:transmembrane receptor protein tyrosine kinase activator activity"/>
    <property type="evidence" value="ECO:0007669"/>
    <property type="project" value="Ensembl"/>
</dbReference>
<reference evidence="13" key="3">
    <citation type="submission" date="2025-08" db="UniProtKB">
        <authorList>
            <consortium name="Ensembl"/>
        </authorList>
    </citation>
    <scope>IDENTIFICATION</scope>
</reference>
<dbReference type="GO" id="GO:0008284">
    <property type="term" value="P:positive regulation of cell population proliferation"/>
    <property type="evidence" value="ECO:0007669"/>
    <property type="project" value="Ensembl"/>
</dbReference>
<keyword evidence="3 11" id="KW-0812">Transmembrane</keyword>
<comment type="caution">
    <text evidence="9">Lacks conserved residue(s) required for the propagation of feature annotation.</text>
</comment>
<feature type="compositionally biased region" description="Acidic residues" evidence="10">
    <location>
        <begin position="46"/>
        <end position="56"/>
    </location>
</feature>
<dbReference type="InterPro" id="IPR000742">
    <property type="entry name" value="EGF"/>
</dbReference>
<dbReference type="GO" id="GO:0005737">
    <property type="term" value="C:cytoplasm"/>
    <property type="evidence" value="ECO:0007669"/>
    <property type="project" value="Ensembl"/>
</dbReference>
<keyword evidence="7 11" id="KW-0472">Membrane</keyword>
<dbReference type="GO" id="GO:0005634">
    <property type="term" value="C:nucleus"/>
    <property type="evidence" value="ECO:0007669"/>
    <property type="project" value="Ensembl"/>
</dbReference>
<evidence type="ECO:0000313" key="14">
    <source>
        <dbReference type="Proteomes" id="UP000007267"/>
    </source>
</evidence>